<dbReference type="InterPro" id="IPR036390">
    <property type="entry name" value="WH_DNA-bd_sf"/>
</dbReference>
<dbReference type="InterPro" id="IPR050206">
    <property type="entry name" value="FtsK/SpoIIIE/SftA"/>
</dbReference>
<dbReference type="SUPFAM" id="SSF46785">
    <property type="entry name" value="Winged helix' DNA-binding domain"/>
    <property type="match status" value="1"/>
</dbReference>
<dbReference type="RefSeq" id="WP_101964429.1">
    <property type="nucleotide sequence ID" value="NZ_PKJS01000007.1"/>
</dbReference>
<dbReference type="InterPro" id="IPR018541">
    <property type="entry name" value="Ftsk_gamma"/>
</dbReference>
<keyword evidence="2 4" id="KW-0547">Nucleotide-binding</keyword>
<dbReference type="Pfam" id="PF01580">
    <property type="entry name" value="FtsK_SpoIIIE"/>
    <property type="match status" value="1"/>
</dbReference>
<evidence type="ECO:0000256" key="1">
    <source>
        <dbReference type="ARBA" id="ARBA00020887"/>
    </source>
</evidence>
<dbReference type="InterPro" id="IPR002543">
    <property type="entry name" value="FtsK_dom"/>
</dbReference>
<evidence type="ECO:0000313" key="6">
    <source>
        <dbReference type="EMBL" id="PKZ68870.1"/>
    </source>
</evidence>
<organism evidence="6 7">
    <name type="scientific">Faucicola osloensis</name>
    <name type="common">Moraxella osloensis</name>
    <dbReference type="NCBI Taxonomy" id="34062"/>
    <lineage>
        <taxon>Bacteria</taxon>
        <taxon>Pseudomonadati</taxon>
        <taxon>Pseudomonadota</taxon>
        <taxon>Gammaproteobacteria</taxon>
        <taxon>Moraxellales</taxon>
        <taxon>Moraxellaceae</taxon>
        <taxon>Faucicola</taxon>
    </lineage>
</organism>
<dbReference type="Gene3D" id="3.40.50.300">
    <property type="entry name" value="P-loop containing nucleotide triphosphate hydrolases"/>
    <property type="match status" value="1"/>
</dbReference>
<name>A0A2I1RIB2_FAUOS</name>
<dbReference type="PROSITE" id="PS50901">
    <property type="entry name" value="FTSK"/>
    <property type="match status" value="1"/>
</dbReference>
<accession>A0A2I1RIB2</accession>
<dbReference type="AlphaFoldDB" id="A0A2I1RIB2"/>
<evidence type="ECO:0000256" key="2">
    <source>
        <dbReference type="ARBA" id="ARBA00022741"/>
    </source>
</evidence>
<protein>
    <recommendedName>
        <fullName evidence="1">DNA translocase FtsK</fullName>
    </recommendedName>
</protein>
<proteinExistence type="predicted"/>
<comment type="caution">
    <text evidence="6">The sequence shown here is derived from an EMBL/GenBank/DDBJ whole genome shotgun (WGS) entry which is preliminary data.</text>
</comment>
<dbReference type="Proteomes" id="UP000234914">
    <property type="component" value="Unassembled WGS sequence"/>
</dbReference>
<dbReference type="Gene3D" id="1.10.10.10">
    <property type="entry name" value="Winged helix-like DNA-binding domain superfamily/Winged helix DNA-binding domain"/>
    <property type="match status" value="1"/>
</dbReference>
<reference evidence="6 7" key="1">
    <citation type="submission" date="2017-12" db="EMBL/GenBank/DDBJ databases">
        <title>Phylogenetic diversity of female urinary microbiome.</title>
        <authorList>
            <person name="Thomas-White K."/>
            <person name="Wolfe A.J."/>
        </authorList>
    </citation>
    <scope>NUCLEOTIDE SEQUENCE [LARGE SCALE GENOMIC DNA]</scope>
    <source>
        <strain evidence="6 7">UMB0416</strain>
    </source>
</reference>
<dbReference type="SMART" id="SM00843">
    <property type="entry name" value="Ftsk_gamma"/>
    <property type="match status" value="1"/>
</dbReference>
<dbReference type="SUPFAM" id="SSF52540">
    <property type="entry name" value="P-loop containing nucleoside triphosphate hydrolases"/>
    <property type="match status" value="1"/>
</dbReference>
<dbReference type="GO" id="GO:0005524">
    <property type="term" value="F:ATP binding"/>
    <property type="evidence" value="ECO:0007669"/>
    <property type="project" value="UniProtKB-UniRule"/>
</dbReference>
<dbReference type="PANTHER" id="PTHR22683:SF1">
    <property type="entry name" value="TYPE VII SECRETION SYSTEM PROTEIN ESSC"/>
    <property type="match status" value="1"/>
</dbReference>
<sequence>MDNLMTNYYPKTDLPVTAILYQQDSNFNGVEAHFAFFTVNAHFDSEKLLDFKQQVGAELLVGIVTNKDDMSDDSVEVADKIMWCEPDDVDILVATINHVTSNENFIRIDKNDFLICFENTNTARFISYRTTNDNFNDLSRYANKFQVVADLSPKYEALIMHISATDNFDFGNQEKISKPMEIFIAEQSSIFYGISFTAKDNRCDIATFAFWSDDTRPKVLPTQLQNQLSLAKEPLDITLLSLLASKQPTIDNKAIHLFMGYQYPKQATYLNLTKAPHLLMAGRSKETITKMLHTLMVSILMQYSPEHVRLMLIDSEKPVFTDYQNLPHLIAPINDRKNAAQNLTWCQLEMERRYQLMSLTKTRNLVDFNQKMEETNELSKLIARYRVVDNPIIDFEQISALFQPLPRIVVIVSELKELMLDGTLLNEKMIINIAQKACAAGIHLILSTNYSSVDVITELIRANIPTRLSFEVNTKSDSRTILDSLGAELLTDEDMLFLPSGNDESKYLQPIFATQFEINQACEKWQLDERQNYVVTQSQEINELIESYMQEIPMRFYDPSQPDPLYDEVVRFIREGGKVSASSIQRKFSIGYNRAARLIDRMEAQGIVSSVDKSGRRVILQMLTNFERKN</sequence>
<feature type="binding site" evidence="4">
    <location>
        <begin position="282"/>
        <end position="289"/>
    </location>
    <ligand>
        <name>ATP</name>
        <dbReference type="ChEBI" id="CHEBI:30616"/>
    </ligand>
</feature>
<dbReference type="EMBL" id="PKJS01000007">
    <property type="protein sequence ID" value="PKZ68870.1"/>
    <property type="molecule type" value="Genomic_DNA"/>
</dbReference>
<gene>
    <name evidence="6" type="ORF">CYJ96_06865</name>
</gene>
<feature type="domain" description="FtsK" evidence="5">
    <location>
        <begin position="265"/>
        <end position="479"/>
    </location>
</feature>
<dbReference type="Pfam" id="PF09397">
    <property type="entry name" value="FtsK_gamma"/>
    <property type="match status" value="1"/>
</dbReference>
<evidence type="ECO:0000313" key="7">
    <source>
        <dbReference type="Proteomes" id="UP000234914"/>
    </source>
</evidence>
<evidence type="ECO:0000256" key="4">
    <source>
        <dbReference type="PROSITE-ProRule" id="PRU00289"/>
    </source>
</evidence>
<evidence type="ECO:0000259" key="5">
    <source>
        <dbReference type="PROSITE" id="PS50901"/>
    </source>
</evidence>
<dbReference type="GO" id="GO:0003677">
    <property type="term" value="F:DNA binding"/>
    <property type="evidence" value="ECO:0007669"/>
    <property type="project" value="InterPro"/>
</dbReference>
<dbReference type="PANTHER" id="PTHR22683">
    <property type="entry name" value="SPORULATION PROTEIN RELATED"/>
    <property type="match status" value="1"/>
</dbReference>
<keyword evidence="3 4" id="KW-0067">ATP-binding</keyword>
<dbReference type="InterPro" id="IPR027417">
    <property type="entry name" value="P-loop_NTPase"/>
</dbReference>
<dbReference type="InterPro" id="IPR036388">
    <property type="entry name" value="WH-like_DNA-bd_sf"/>
</dbReference>
<evidence type="ECO:0000256" key="3">
    <source>
        <dbReference type="ARBA" id="ARBA00022840"/>
    </source>
</evidence>